<reference evidence="5 6" key="1">
    <citation type="submission" date="2023-05" db="EMBL/GenBank/DDBJ databases">
        <title>Cataloging the Phylogenetic Diversity of Human Bladder Bacteria.</title>
        <authorList>
            <person name="Du J."/>
        </authorList>
    </citation>
    <scope>NUCLEOTIDE SEQUENCE [LARGE SCALE GENOMIC DNA]</scope>
    <source>
        <strain evidence="5 6">UMB9230</strain>
    </source>
</reference>
<dbReference type="SUPFAM" id="SSF53822">
    <property type="entry name" value="Periplasmic binding protein-like I"/>
    <property type="match status" value="1"/>
</dbReference>
<keyword evidence="1" id="KW-0805">Transcription regulation</keyword>
<keyword evidence="2 5" id="KW-0238">DNA-binding</keyword>
<dbReference type="RefSeq" id="WP_004116267.1">
    <property type="nucleotide sequence ID" value="NZ_JABUHK010000002.1"/>
</dbReference>
<dbReference type="Pfam" id="PF00356">
    <property type="entry name" value="LacI"/>
    <property type="match status" value="1"/>
</dbReference>
<dbReference type="CDD" id="cd01392">
    <property type="entry name" value="HTH_LacI"/>
    <property type="match status" value="1"/>
</dbReference>
<dbReference type="Pfam" id="PF13377">
    <property type="entry name" value="Peripla_BP_3"/>
    <property type="match status" value="1"/>
</dbReference>
<keyword evidence="3" id="KW-0804">Transcription</keyword>
<protein>
    <submittedName>
        <fullName evidence="5">LacI family DNA-binding transcriptional regulator</fullName>
    </submittedName>
</protein>
<dbReference type="GO" id="GO:0006355">
    <property type="term" value="P:regulation of DNA-templated transcription"/>
    <property type="evidence" value="ECO:0007669"/>
    <property type="project" value="UniProtKB-ARBA"/>
</dbReference>
<evidence type="ECO:0000313" key="5">
    <source>
        <dbReference type="EMBL" id="MDK6695570.1"/>
    </source>
</evidence>
<sequence length="349" mass="38411">MTKRSNNNNKPPSISDVAKLAEVSTSSVSRYLNHSESLTPAKRESIANAIKLLDYHPSLLAQGLASKRSNVITFFAGQDLLYGVVGCIKGVERIASQSGVVVNVILFDEHQSPYTLKQCIKSALSTNPLGIIIDQPRYGIACDEIIRNAQKDLPIVLIGGNRRKGQYQLFTHDDQGGYAITKYLLSLGSDTVYYVAPPEEDEEQTRQSGWKKALEEAGAVIPNPYKTSWDPLDAEKIGVSLGRRNDVTAIFAGNDEIALGVMRGLYSVGKHVPEDINVIGFDDNPIARLSVPALTTWHQDFELFGAYAAQIILDQSNGKAVIDKDEPHFIGHNTEQLVIRESTRYRKNG</sequence>
<dbReference type="Proteomes" id="UP001240561">
    <property type="component" value="Unassembled WGS sequence"/>
</dbReference>
<dbReference type="InterPro" id="IPR046335">
    <property type="entry name" value="LacI/GalR-like_sensor"/>
</dbReference>
<dbReference type="Gene3D" id="1.10.260.40">
    <property type="entry name" value="lambda repressor-like DNA-binding domains"/>
    <property type="match status" value="1"/>
</dbReference>
<evidence type="ECO:0000256" key="3">
    <source>
        <dbReference type="ARBA" id="ARBA00023163"/>
    </source>
</evidence>
<dbReference type="SMART" id="SM00354">
    <property type="entry name" value="HTH_LACI"/>
    <property type="match status" value="1"/>
</dbReference>
<gene>
    <name evidence="5" type="ORF">QP177_03175</name>
</gene>
<dbReference type="EMBL" id="JASOGJ010000003">
    <property type="protein sequence ID" value="MDK6695570.1"/>
    <property type="molecule type" value="Genomic_DNA"/>
</dbReference>
<evidence type="ECO:0000256" key="1">
    <source>
        <dbReference type="ARBA" id="ARBA00023015"/>
    </source>
</evidence>
<name>A0ABD4ZBV6_GARVA</name>
<dbReference type="GO" id="GO:0003677">
    <property type="term" value="F:DNA binding"/>
    <property type="evidence" value="ECO:0007669"/>
    <property type="project" value="UniProtKB-KW"/>
</dbReference>
<dbReference type="SUPFAM" id="SSF47413">
    <property type="entry name" value="lambda repressor-like DNA-binding domains"/>
    <property type="match status" value="1"/>
</dbReference>
<dbReference type="InterPro" id="IPR000843">
    <property type="entry name" value="HTH_LacI"/>
</dbReference>
<dbReference type="PROSITE" id="PS00356">
    <property type="entry name" value="HTH_LACI_1"/>
    <property type="match status" value="1"/>
</dbReference>
<dbReference type="AlphaFoldDB" id="A0ABD4ZBV6"/>
<dbReference type="PANTHER" id="PTHR30146">
    <property type="entry name" value="LACI-RELATED TRANSCRIPTIONAL REPRESSOR"/>
    <property type="match status" value="1"/>
</dbReference>
<dbReference type="InterPro" id="IPR010982">
    <property type="entry name" value="Lambda_DNA-bd_dom_sf"/>
</dbReference>
<proteinExistence type="predicted"/>
<organism evidence="5 6">
    <name type="scientific">Gardnerella vaginalis</name>
    <dbReference type="NCBI Taxonomy" id="2702"/>
    <lineage>
        <taxon>Bacteria</taxon>
        <taxon>Bacillati</taxon>
        <taxon>Actinomycetota</taxon>
        <taxon>Actinomycetes</taxon>
        <taxon>Bifidobacteriales</taxon>
        <taxon>Bifidobacteriaceae</taxon>
        <taxon>Gardnerella</taxon>
    </lineage>
</organism>
<dbReference type="PANTHER" id="PTHR30146:SF154">
    <property type="entry name" value="TRANSCRIPTION REGULATOR, MEMBER OF GALR FAMILY"/>
    <property type="match status" value="1"/>
</dbReference>
<dbReference type="Gene3D" id="3.40.50.2300">
    <property type="match status" value="2"/>
</dbReference>
<feature type="domain" description="HTH lacI-type" evidence="4">
    <location>
        <begin position="12"/>
        <end position="66"/>
    </location>
</feature>
<evidence type="ECO:0000259" key="4">
    <source>
        <dbReference type="PROSITE" id="PS50932"/>
    </source>
</evidence>
<dbReference type="PROSITE" id="PS50932">
    <property type="entry name" value="HTH_LACI_2"/>
    <property type="match status" value="1"/>
</dbReference>
<comment type="caution">
    <text evidence="5">The sequence shown here is derived from an EMBL/GenBank/DDBJ whole genome shotgun (WGS) entry which is preliminary data.</text>
</comment>
<evidence type="ECO:0000313" key="6">
    <source>
        <dbReference type="Proteomes" id="UP001240561"/>
    </source>
</evidence>
<dbReference type="InterPro" id="IPR028082">
    <property type="entry name" value="Peripla_BP_I"/>
</dbReference>
<evidence type="ECO:0000256" key="2">
    <source>
        <dbReference type="ARBA" id="ARBA00023125"/>
    </source>
</evidence>
<accession>A0ABD4ZBV6</accession>